<keyword evidence="4 7" id="KW-0863">Zinc-finger</keyword>
<dbReference type="PROSITE" id="PS50157">
    <property type="entry name" value="ZINC_FINGER_C2H2_2"/>
    <property type="match status" value="8"/>
</dbReference>
<feature type="binding site" evidence="8">
    <location>
        <position position="6"/>
    </location>
    <ligand>
        <name>Zn(2+)</name>
        <dbReference type="ChEBI" id="CHEBI:29105"/>
    </ligand>
</feature>
<feature type="domain" description="C2H2-type" evidence="10">
    <location>
        <begin position="487"/>
        <end position="509"/>
    </location>
</feature>
<dbReference type="SUPFAM" id="SSF57667">
    <property type="entry name" value="beta-beta-alpha zinc fingers"/>
    <property type="match status" value="4"/>
</dbReference>
<evidence type="ECO:0000313" key="12">
    <source>
        <dbReference type="EMBL" id="JAV20929.1"/>
    </source>
</evidence>
<dbReference type="InterPro" id="IPR013087">
    <property type="entry name" value="Znf_C2H2_type"/>
</dbReference>
<evidence type="ECO:0000256" key="5">
    <source>
        <dbReference type="ARBA" id="ARBA00022833"/>
    </source>
</evidence>
<comment type="subcellular location">
    <subcellularLocation>
        <location evidence="1">Nucleus</location>
    </subcellularLocation>
</comment>
<name>A0A1Q3F066_CULTA</name>
<dbReference type="Pfam" id="PF00096">
    <property type="entry name" value="zf-C2H2"/>
    <property type="match status" value="5"/>
</dbReference>
<dbReference type="PROSITE" id="PS51915">
    <property type="entry name" value="ZAD"/>
    <property type="match status" value="1"/>
</dbReference>
<dbReference type="GO" id="GO:0000981">
    <property type="term" value="F:DNA-binding transcription factor activity, RNA polymerase II-specific"/>
    <property type="evidence" value="ECO:0007669"/>
    <property type="project" value="TreeGrafter"/>
</dbReference>
<dbReference type="GO" id="GO:0008270">
    <property type="term" value="F:zinc ion binding"/>
    <property type="evidence" value="ECO:0007669"/>
    <property type="project" value="UniProtKB-UniRule"/>
</dbReference>
<feature type="compositionally biased region" description="Acidic residues" evidence="9">
    <location>
        <begin position="203"/>
        <end position="217"/>
    </location>
</feature>
<feature type="domain" description="C2H2-type" evidence="10">
    <location>
        <begin position="404"/>
        <end position="432"/>
    </location>
</feature>
<feature type="domain" description="ZAD" evidence="11">
    <location>
        <begin position="4"/>
        <end position="78"/>
    </location>
</feature>
<evidence type="ECO:0000256" key="7">
    <source>
        <dbReference type="PROSITE-ProRule" id="PRU00042"/>
    </source>
</evidence>
<dbReference type="PROSITE" id="PS00028">
    <property type="entry name" value="ZINC_FINGER_C2H2_1"/>
    <property type="match status" value="7"/>
</dbReference>
<reference evidence="12" key="1">
    <citation type="submission" date="2017-01" db="EMBL/GenBank/DDBJ databases">
        <title>A deep insight into the sialotranscriptome of adult male and female Cluex tarsalis mosquitoes.</title>
        <authorList>
            <person name="Ribeiro J.M."/>
            <person name="Moreira F."/>
            <person name="Bernard K.A."/>
            <person name="Calvo E."/>
        </authorList>
    </citation>
    <scope>NUCLEOTIDE SEQUENCE</scope>
    <source>
        <strain evidence="12">Kern County</strain>
        <tissue evidence="12">Salivary glands</tissue>
    </source>
</reference>
<evidence type="ECO:0000256" key="6">
    <source>
        <dbReference type="ARBA" id="ARBA00023242"/>
    </source>
</evidence>
<evidence type="ECO:0000256" key="9">
    <source>
        <dbReference type="SAM" id="MobiDB-lite"/>
    </source>
</evidence>
<dbReference type="FunFam" id="3.30.160.60:FF:000100">
    <property type="entry name" value="Zinc finger 45-like"/>
    <property type="match status" value="1"/>
</dbReference>
<feature type="domain" description="C2H2-type" evidence="10">
    <location>
        <begin position="543"/>
        <end position="570"/>
    </location>
</feature>
<sequence>MVSKECRLCLRREDNCVSLFAKRRGTKLAEIVRFCARVEISEDDGLPGDACPRCVDEALNAYLFVNKCRRSDAELRTEQAFAKDGFDEDAASEKPTSTEQKPVVEANSESPERSTEEPEDALAEDASKFSPSEQIDHVESESCGDAAEVQIKLDIDLPSVQNEPVDEMECIQTEDEMELATTEEEPELVAEPSTTKVSVKQEDLEEASAGEDEEDTEEVEFFVEYLEDNSEFVASPDNGEATMDDQYEEENAVEMEIQVASSVTSTTRSYHCCGVRCRASFSTAEDLDEHSVQVHLPCREPASSQKSFECQRCFARFSTEKSLALHTRRLSDCPICQETFAKFKEKQLHMLQVHGESVPVTVNNTDERICCGCHESFANEADLRAHSESQHALRKGATDETRSLQCSVCYKLFRTVESLRIHQRFVYRPKNFVCGTCGQAFDTRSKLTTHEIVHTDQRDFQCDKCDKSFKKIHALRSHQLLHEEKKEVCRECGLRFHRKSNLKMHMRKHQDTFFYACPDCPKQFKNNSHLKEHYKVHSKEKPYPCSFCERSFSYYSDRKRHEMSHTGDYPFECGTCSKKFARKTLLDKHLQVCLERAVNSLQEQTE</sequence>
<keyword evidence="2 8" id="KW-0479">Metal-binding</keyword>
<feature type="binding site" evidence="8">
    <location>
        <position position="9"/>
    </location>
    <ligand>
        <name>Zn(2+)</name>
        <dbReference type="ChEBI" id="CHEBI:29105"/>
    </ligand>
</feature>
<evidence type="ECO:0000259" key="11">
    <source>
        <dbReference type="PROSITE" id="PS51915"/>
    </source>
</evidence>
<dbReference type="AlphaFoldDB" id="A0A1Q3F066"/>
<dbReference type="SUPFAM" id="SSF57716">
    <property type="entry name" value="Glucocorticoid receptor-like (DNA-binding domain)"/>
    <property type="match status" value="1"/>
</dbReference>
<dbReference type="PANTHER" id="PTHR24394">
    <property type="entry name" value="ZINC FINGER PROTEIN"/>
    <property type="match status" value="1"/>
</dbReference>
<feature type="domain" description="C2H2-type" evidence="10">
    <location>
        <begin position="571"/>
        <end position="592"/>
    </location>
</feature>
<dbReference type="SMART" id="SM00355">
    <property type="entry name" value="ZnF_C2H2"/>
    <property type="match status" value="11"/>
</dbReference>
<dbReference type="InterPro" id="IPR012934">
    <property type="entry name" value="Znf_AD"/>
</dbReference>
<feature type="region of interest" description="Disordered" evidence="9">
    <location>
        <begin position="84"/>
        <end position="143"/>
    </location>
</feature>
<accession>A0A1Q3F066</accession>
<dbReference type="Gene3D" id="3.40.1800.20">
    <property type="match status" value="1"/>
</dbReference>
<evidence type="ECO:0000256" key="4">
    <source>
        <dbReference type="ARBA" id="ARBA00022771"/>
    </source>
</evidence>
<proteinExistence type="predicted"/>
<dbReference type="InterPro" id="IPR036236">
    <property type="entry name" value="Znf_C2H2_sf"/>
</dbReference>
<feature type="binding site" evidence="8">
    <location>
        <position position="54"/>
    </location>
    <ligand>
        <name>Zn(2+)</name>
        <dbReference type="ChEBI" id="CHEBI:29105"/>
    </ligand>
</feature>
<organism evidence="12">
    <name type="scientific">Culex tarsalis</name>
    <name type="common">Encephalitis mosquito</name>
    <dbReference type="NCBI Taxonomy" id="7177"/>
    <lineage>
        <taxon>Eukaryota</taxon>
        <taxon>Metazoa</taxon>
        <taxon>Ecdysozoa</taxon>
        <taxon>Arthropoda</taxon>
        <taxon>Hexapoda</taxon>
        <taxon>Insecta</taxon>
        <taxon>Pterygota</taxon>
        <taxon>Neoptera</taxon>
        <taxon>Endopterygota</taxon>
        <taxon>Diptera</taxon>
        <taxon>Nematocera</taxon>
        <taxon>Culicoidea</taxon>
        <taxon>Culicidae</taxon>
        <taxon>Culicinae</taxon>
        <taxon>Culicini</taxon>
        <taxon>Culex</taxon>
        <taxon>Culex</taxon>
    </lineage>
</organism>
<feature type="domain" description="C2H2-type" evidence="10">
    <location>
        <begin position="270"/>
        <end position="300"/>
    </location>
</feature>
<keyword evidence="5 8" id="KW-0862">Zinc</keyword>
<feature type="region of interest" description="Disordered" evidence="9">
    <location>
        <begin position="181"/>
        <end position="217"/>
    </location>
</feature>
<evidence type="ECO:0000256" key="1">
    <source>
        <dbReference type="ARBA" id="ARBA00004123"/>
    </source>
</evidence>
<dbReference type="GO" id="GO:0005634">
    <property type="term" value="C:nucleus"/>
    <property type="evidence" value="ECO:0007669"/>
    <property type="project" value="UniProtKB-SubCell"/>
</dbReference>
<feature type="binding site" evidence="8">
    <location>
        <position position="51"/>
    </location>
    <ligand>
        <name>Zn(2+)</name>
        <dbReference type="ChEBI" id="CHEBI:29105"/>
    </ligand>
</feature>
<evidence type="ECO:0000256" key="8">
    <source>
        <dbReference type="PROSITE-ProRule" id="PRU01263"/>
    </source>
</evidence>
<keyword evidence="3" id="KW-0677">Repeat</keyword>
<keyword evidence="6" id="KW-0539">Nucleus</keyword>
<dbReference type="EMBL" id="GFDL01014116">
    <property type="protein sequence ID" value="JAV20929.1"/>
    <property type="molecule type" value="Transcribed_RNA"/>
</dbReference>
<dbReference type="Gene3D" id="3.30.160.60">
    <property type="entry name" value="Classic Zinc Finger"/>
    <property type="match status" value="8"/>
</dbReference>
<evidence type="ECO:0000259" key="10">
    <source>
        <dbReference type="PROSITE" id="PS50157"/>
    </source>
</evidence>
<dbReference type="FunFam" id="3.30.160.60:FF:000145">
    <property type="entry name" value="Zinc finger protein 574"/>
    <property type="match status" value="1"/>
</dbReference>
<dbReference type="Pfam" id="PF07776">
    <property type="entry name" value="zf-AD"/>
    <property type="match status" value="1"/>
</dbReference>
<evidence type="ECO:0000256" key="3">
    <source>
        <dbReference type="ARBA" id="ARBA00022737"/>
    </source>
</evidence>
<feature type="domain" description="C2H2-type" evidence="10">
    <location>
        <begin position="515"/>
        <end position="542"/>
    </location>
</feature>
<feature type="domain" description="C2H2-type" evidence="10">
    <location>
        <begin position="432"/>
        <end position="459"/>
    </location>
</feature>
<evidence type="ECO:0008006" key="13">
    <source>
        <dbReference type="Google" id="ProtNLM"/>
    </source>
</evidence>
<feature type="domain" description="C2H2-type" evidence="10">
    <location>
        <begin position="460"/>
        <end position="487"/>
    </location>
</feature>
<dbReference type="PANTHER" id="PTHR24394:SF29">
    <property type="entry name" value="MYONEURIN"/>
    <property type="match status" value="1"/>
</dbReference>
<protein>
    <recommendedName>
        <fullName evidence="13">C2h2-type zn-finger protein</fullName>
    </recommendedName>
</protein>
<dbReference type="SMART" id="SM00868">
    <property type="entry name" value="zf-AD"/>
    <property type="match status" value="1"/>
</dbReference>
<evidence type="ECO:0000256" key="2">
    <source>
        <dbReference type="ARBA" id="ARBA00022723"/>
    </source>
</evidence>